<reference evidence="4" key="1">
    <citation type="submission" date="2020-07" db="EMBL/GenBank/DDBJ databases">
        <title>Huge and variable diversity of episymbiotic CPR bacteria and DPANN archaea in groundwater ecosystems.</title>
        <authorList>
            <person name="He C.Y."/>
            <person name="Keren R."/>
            <person name="Whittaker M."/>
            <person name="Farag I.F."/>
            <person name="Doudna J."/>
            <person name="Cate J.H.D."/>
            <person name="Banfield J.F."/>
        </authorList>
    </citation>
    <scope>NUCLEOTIDE SEQUENCE</scope>
    <source>
        <strain evidence="4">NC_groundwater_1813_Pr3_B-0.1um_71_17</strain>
    </source>
</reference>
<name>A0A933SCL0_UNCEI</name>
<proteinExistence type="predicted"/>
<dbReference type="Gene3D" id="2.120.10.30">
    <property type="entry name" value="TolB, C-terminal domain"/>
    <property type="match status" value="1"/>
</dbReference>
<evidence type="ECO:0000313" key="4">
    <source>
        <dbReference type="EMBL" id="MBI5167978.1"/>
    </source>
</evidence>
<organism evidence="4 5">
    <name type="scientific">Eiseniibacteriota bacterium</name>
    <dbReference type="NCBI Taxonomy" id="2212470"/>
    <lineage>
        <taxon>Bacteria</taxon>
        <taxon>Candidatus Eiseniibacteriota</taxon>
    </lineage>
</organism>
<dbReference type="Pfam" id="PF13860">
    <property type="entry name" value="FlgD_ig"/>
    <property type="match status" value="1"/>
</dbReference>
<dbReference type="InterPro" id="IPR025965">
    <property type="entry name" value="FlgD/Vpr_Ig-like"/>
</dbReference>
<dbReference type="InterPro" id="IPR012938">
    <property type="entry name" value="Glc/Sorbosone_DH"/>
</dbReference>
<gene>
    <name evidence="4" type="ORF">HZA61_00680</name>
</gene>
<dbReference type="PANTHER" id="PTHR19328:SF13">
    <property type="entry name" value="HIPL1 PROTEIN"/>
    <property type="match status" value="1"/>
</dbReference>
<protein>
    <submittedName>
        <fullName evidence="4">PQQ-dependent sugar dehydrogenase</fullName>
    </submittedName>
</protein>
<dbReference type="Pfam" id="PF07995">
    <property type="entry name" value="GSDH"/>
    <property type="match status" value="1"/>
</dbReference>
<dbReference type="EMBL" id="JACRIW010000007">
    <property type="protein sequence ID" value="MBI5167978.1"/>
    <property type="molecule type" value="Genomic_DNA"/>
</dbReference>
<evidence type="ECO:0000313" key="5">
    <source>
        <dbReference type="Proteomes" id="UP000696931"/>
    </source>
</evidence>
<evidence type="ECO:0000256" key="1">
    <source>
        <dbReference type="SAM" id="SignalP"/>
    </source>
</evidence>
<accession>A0A933SCL0</accession>
<dbReference type="PANTHER" id="PTHR19328">
    <property type="entry name" value="HEDGEHOG-INTERACTING PROTEIN"/>
    <property type="match status" value="1"/>
</dbReference>
<dbReference type="Gene3D" id="2.60.40.4070">
    <property type="match status" value="1"/>
</dbReference>
<feature type="chain" id="PRO_5036979058" evidence="1">
    <location>
        <begin position="23"/>
        <end position="521"/>
    </location>
</feature>
<feature type="signal peptide" evidence="1">
    <location>
        <begin position="1"/>
        <end position="22"/>
    </location>
</feature>
<dbReference type="InterPro" id="IPR011042">
    <property type="entry name" value="6-blade_b-propeller_TolB-like"/>
</dbReference>
<comment type="caution">
    <text evidence="4">The sequence shown here is derived from an EMBL/GenBank/DDBJ whole genome shotgun (WGS) entry which is preliminary data.</text>
</comment>
<dbReference type="InterPro" id="IPR011041">
    <property type="entry name" value="Quinoprot_gluc/sorb_DH_b-prop"/>
</dbReference>
<dbReference type="Proteomes" id="UP000696931">
    <property type="component" value="Unassembled WGS sequence"/>
</dbReference>
<dbReference type="AlphaFoldDB" id="A0A933SCL0"/>
<feature type="domain" description="FlgD/Vpr Ig-like" evidence="3">
    <location>
        <begin position="459"/>
        <end position="509"/>
    </location>
</feature>
<feature type="domain" description="Glucose/Sorbosone dehydrogenase" evidence="2">
    <location>
        <begin position="38"/>
        <end position="403"/>
    </location>
</feature>
<evidence type="ECO:0000259" key="3">
    <source>
        <dbReference type="Pfam" id="PF13860"/>
    </source>
</evidence>
<dbReference type="SUPFAM" id="SSF50952">
    <property type="entry name" value="Soluble quinoprotein glucose dehydrogenase"/>
    <property type="match status" value="1"/>
</dbReference>
<sequence length="521" mass="55200">MKALVCACALAASALLAAAADAQIVPTGFADQSVLSGLDVPVAIEFAPDGRLFVAEQLSGRVRLVVNGALASVDPVFTVPGVITGGEQGLLGVALDPQFPARPYLYTHQTDATQGVRISRWRLEGDLAFTGDGHLTVDVASRFDVIPSAPNAANNHNGGTVRFGPGGDLFVSLGEDATPCAAQDTSTLRGKILRLDVHALPDGPGAATRAQIAPAGNPFRASADSNAWLVYANGLRNPFRFQVDEIAQTLVIGDVGQNVYEELDLIDATGATSGERSDGAAYAGANFGWPWFEGAHAYDACAGFAPTLTAPIAEYDRSSLASASIISAGAYRSATADTTIWPSEYHGNLFWSEYYSGILVRLVRQGNAWVVPEAVAGQPSNGWGTGYRAASDWRVGPDGSLWYCRQYASSFRNSGSVRRILWSGGRPIDLQPPPATLRAYPAPAPGSVTLECGVGLREHLVLRIVDVRGRLVRRVELLGRRTVTWAWDGKDDAGRSVPSGMYFAKLDADGSEVSARIVLLQ</sequence>
<keyword evidence="1" id="KW-0732">Signal</keyword>
<evidence type="ECO:0000259" key="2">
    <source>
        <dbReference type="Pfam" id="PF07995"/>
    </source>
</evidence>